<protein>
    <submittedName>
        <fullName evidence="1">Uncharacterized protein</fullName>
    </submittedName>
</protein>
<dbReference type="Proteomes" id="UP000193719">
    <property type="component" value="Unassembled WGS sequence"/>
</dbReference>
<accession>A0A1Y1UXV8</accession>
<gene>
    <name evidence="1" type="ORF">BCR36DRAFT_374070</name>
</gene>
<evidence type="ECO:0000313" key="1">
    <source>
        <dbReference type="EMBL" id="ORX43123.1"/>
    </source>
</evidence>
<evidence type="ECO:0000313" key="2">
    <source>
        <dbReference type="Proteomes" id="UP000193719"/>
    </source>
</evidence>
<reference evidence="1 2" key="1">
    <citation type="submission" date="2016-08" db="EMBL/GenBank/DDBJ databases">
        <title>Genomes of anaerobic fungi encode conserved fungal cellulosomes for biomass hydrolysis.</title>
        <authorList>
            <consortium name="DOE Joint Genome Institute"/>
            <person name="Haitjema C.H."/>
            <person name="Gilmore S.P."/>
            <person name="Henske J.K."/>
            <person name="Solomon K.V."/>
            <person name="De Groot R."/>
            <person name="Kuo A."/>
            <person name="Mondo S.J."/>
            <person name="Salamov A.A."/>
            <person name="Labutti K."/>
            <person name="Zhao Z."/>
            <person name="Chiniquy J."/>
            <person name="Barry K."/>
            <person name="Brewer H.M."/>
            <person name="Purvine S.O."/>
            <person name="Wright A.T."/>
            <person name="Boxma B."/>
            <person name="Van Alen T."/>
            <person name="Hackstein J.H."/>
            <person name="Baker S.E."/>
            <person name="Grigoriev I.V."/>
            <person name="O'Malley M.A."/>
        </authorList>
    </citation>
    <scope>NUCLEOTIDE SEQUENCE [LARGE SCALE GENOMIC DNA]</scope>
    <source>
        <strain evidence="2">finn</strain>
    </source>
</reference>
<dbReference type="EMBL" id="MCFH01000055">
    <property type="protein sequence ID" value="ORX43123.1"/>
    <property type="molecule type" value="Genomic_DNA"/>
</dbReference>
<organism evidence="1 2">
    <name type="scientific">Piromyces finnis</name>
    <dbReference type="NCBI Taxonomy" id="1754191"/>
    <lineage>
        <taxon>Eukaryota</taxon>
        <taxon>Fungi</taxon>
        <taxon>Fungi incertae sedis</taxon>
        <taxon>Chytridiomycota</taxon>
        <taxon>Chytridiomycota incertae sedis</taxon>
        <taxon>Neocallimastigomycetes</taxon>
        <taxon>Neocallimastigales</taxon>
        <taxon>Neocallimastigaceae</taxon>
        <taxon>Piromyces</taxon>
    </lineage>
</organism>
<proteinExistence type="predicted"/>
<dbReference type="OrthoDB" id="2153515at2759"/>
<name>A0A1Y1UXV8_9FUNG</name>
<sequence>MSNTNSNGQHTEMVEKLLDLLTQLEEQGNTIINDIKGSTQNPIIKERMKVSQSKYETIIQFIDLHSKIGNKEAEYNNKIYSLAHDLNEISKTNQTTEKKNNI</sequence>
<keyword evidence="2" id="KW-1185">Reference proteome</keyword>
<dbReference type="AlphaFoldDB" id="A0A1Y1UXV8"/>
<comment type="caution">
    <text evidence="1">The sequence shown here is derived from an EMBL/GenBank/DDBJ whole genome shotgun (WGS) entry which is preliminary data.</text>
</comment>
<reference evidence="1 2" key="2">
    <citation type="submission" date="2016-08" db="EMBL/GenBank/DDBJ databases">
        <title>Pervasive Adenine N6-methylation of Active Genes in Fungi.</title>
        <authorList>
            <consortium name="DOE Joint Genome Institute"/>
            <person name="Mondo S.J."/>
            <person name="Dannebaum R.O."/>
            <person name="Kuo R.C."/>
            <person name="Labutti K."/>
            <person name="Haridas S."/>
            <person name="Kuo A."/>
            <person name="Salamov A."/>
            <person name="Ahrendt S.R."/>
            <person name="Lipzen A."/>
            <person name="Sullivan W."/>
            <person name="Andreopoulos W.B."/>
            <person name="Clum A."/>
            <person name="Lindquist E."/>
            <person name="Daum C."/>
            <person name="Ramamoorthy G.K."/>
            <person name="Gryganskyi A."/>
            <person name="Culley D."/>
            <person name="Magnuson J.K."/>
            <person name="James T.Y."/>
            <person name="O'Malley M.A."/>
            <person name="Stajich J.E."/>
            <person name="Spatafora J.W."/>
            <person name="Visel A."/>
            <person name="Grigoriev I.V."/>
        </authorList>
    </citation>
    <scope>NUCLEOTIDE SEQUENCE [LARGE SCALE GENOMIC DNA]</scope>
    <source>
        <strain evidence="2">finn</strain>
    </source>
</reference>